<feature type="signal peptide" evidence="8">
    <location>
        <begin position="1"/>
        <end position="25"/>
    </location>
</feature>
<dbReference type="InterPro" id="IPR045087">
    <property type="entry name" value="Cu-oxidase_fam"/>
</dbReference>
<dbReference type="CDD" id="cd13850">
    <property type="entry name" value="CuRO_1_Abr2_like"/>
    <property type="match status" value="1"/>
</dbReference>
<dbReference type="InterPro" id="IPR001117">
    <property type="entry name" value="Cu-oxidase_2nd"/>
</dbReference>
<dbReference type="PANTHER" id="PTHR11709:SF488">
    <property type="entry name" value="LACCASE-RELATED"/>
    <property type="match status" value="1"/>
</dbReference>
<evidence type="ECO:0000313" key="12">
    <source>
        <dbReference type="EMBL" id="TIC61786.1"/>
    </source>
</evidence>
<keyword evidence="6" id="KW-0325">Glycoprotein</keyword>
<evidence type="ECO:0000256" key="8">
    <source>
        <dbReference type="SAM" id="SignalP"/>
    </source>
</evidence>
<organism evidence="12 13">
    <name type="scientific">Wallemia mellicola</name>
    <dbReference type="NCBI Taxonomy" id="1708541"/>
    <lineage>
        <taxon>Eukaryota</taxon>
        <taxon>Fungi</taxon>
        <taxon>Dikarya</taxon>
        <taxon>Basidiomycota</taxon>
        <taxon>Wallemiomycotina</taxon>
        <taxon>Wallemiomycetes</taxon>
        <taxon>Wallemiales</taxon>
        <taxon>Wallemiaceae</taxon>
        <taxon>Wallemia</taxon>
    </lineage>
</organism>
<evidence type="ECO:0000256" key="3">
    <source>
        <dbReference type="ARBA" id="ARBA00022729"/>
    </source>
</evidence>
<evidence type="ECO:0000256" key="5">
    <source>
        <dbReference type="ARBA" id="ARBA00023008"/>
    </source>
</evidence>
<dbReference type="PANTHER" id="PTHR11709">
    <property type="entry name" value="MULTI-COPPER OXIDASE"/>
    <property type="match status" value="1"/>
</dbReference>
<comment type="caution">
    <text evidence="12">The sequence shown here is derived from an EMBL/GenBank/DDBJ whole genome shotgun (WGS) entry which is preliminary data.</text>
</comment>
<dbReference type="CDD" id="cd13898">
    <property type="entry name" value="CuRO_3_Abr2_like"/>
    <property type="match status" value="1"/>
</dbReference>
<comment type="similarity">
    <text evidence="1">Belongs to the multicopper oxidase family.</text>
</comment>
<accession>A0AB74KF60</accession>
<feature type="domain" description="Plastocyanin-like" evidence="9">
    <location>
        <begin position="274"/>
        <end position="396"/>
    </location>
</feature>
<feature type="compositionally biased region" description="Acidic residues" evidence="7">
    <location>
        <begin position="400"/>
        <end position="416"/>
    </location>
</feature>
<name>A0AB74KF60_9BASI</name>
<keyword evidence="5" id="KW-0186">Copper</keyword>
<evidence type="ECO:0000259" key="11">
    <source>
        <dbReference type="Pfam" id="PF07732"/>
    </source>
</evidence>
<evidence type="ECO:0000313" key="13">
    <source>
        <dbReference type="Proteomes" id="UP000305362"/>
    </source>
</evidence>
<dbReference type="Pfam" id="PF07732">
    <property type="entry name" value="Cu-oxidase_3"/>
    <property type="match status" value="1"/>
</dbReference>
<dbReference type="EMBL" id="SPRV01000026">
    <property type="protein sequence ID" value="TIC61786.1"/>
    <property type="molecule type" value="Genomic_DNA"/>
</dbReference>
<feature type="chain" id="PRO_5044502280" evidence="8">
    <location>
        <begin position="26"/>
        <end position="665"/>
    </location>
</feature>
<dbReference type="InterPro" id="IPR008972">
    <property type="entry name" value="Cupredoxin"/>
</dbReference>
<protein>
    <submittedName>
        <fullName evidence="12">Multi-copper oxidase</fullName>
    </submittedName>
</protein>
<evidence type="ECO:0000256" key="6">
    <source>
        <dbReference type="ARBA" id="ARBA00023180"/>
    </source>
</evidence>
<gene>
    <name evidence="12" type="ORF">E3Q03_02564</name>
</gene>
<evidence type="ECO:0000256" key="1">
    <source>
        <dbReference type="ARBA" id="ARBA00010609"/>
    </source>
</evidence>
<proteinExistence type="inferred from homology"/>
<evidence type="ECO:0000256" key="4">
    <source>
        <dbReference type="ARBA" id="ARBA00023002"/>
    </source>
</evidence>
<keyword evidence="2" id="KW-0479">Metal-binding</keyword>
<dbReference type="AlphaFoldDB" id="A0AB74KF60"/>
<dbReference type="InterPro" id="IPR011706">
    <property type="entry name" value="Cu-oxidase_C"/>
</dbReference>
<reference evidence="12 13" key="1">
    <citation type="submission" date="2019-03" db="EMBL/GenBank/DDBJ databases">
        <title>Sequencing 25 genomes of Wallemia mellicola.</title>
        <authorList>
            <person name="Gostincar C."/>
        </authorList>
    </citation>
    <scope>NUCLEOTIDE SEQUENCE [LARGE SCALE GENOMIC DNA]</scope>
    <source>
        <strain evidence="12 13">EXF-1277</strain>
    </source>
</reference>
<dbReference type="SUPFAM" id="SSF49503">
    <property type="entry name" value="Cupredoxins"/>
    <property type="match status" value="3"/>
</dbReference>
<evidence type="ECO:0000259" key="10">
    <source>
        <dbReference type="Pfam" id="PF07731"/>
    </source>
</evidence>
<dbReference type="GO" id="GO:0016491">
    <property type="term" value="F:oxidoreductase activity"/>
    <property type="evidence" value="ECO:0007669"/>
    <property type="project" value="UniProtKB-KW"/>
</dbReference>
<dbReference type="Pfam" id="PF00394">
    <property type="entry name" value="Cu-oxidase"/>
    <property type="match status" value="1"/>
</dbReference>
<sequence>MMGGHKYKKALHALAILCLTNGVTSQTQQSSWTDWQEDIQTPIHNMRPQGDGKGGNTRHITLDITDQLEALDGGKERLVYAINGRPFNGGEPIFLEEGEEVEIELNNFSDQLNTSTTLHAHGIEQIGSQFNDGVPGVSQNVIKPGESFIYRWRAEEHYGLYWLHSHFAGVYQDGQAVPLYIRPKEDRKNPFDVIADDEDEVKALKRHDQDPQIIMISDYMEINNWEMKEKMEEWQSELLCINTPLLNGRGRVNCATSENLQKWTESNTTTDKGCVDRSLRPGSENITFDEELWYTCTPTDVEVPTYEFDYETGWGIIHFVNAASHWQYMISIDEHELNFFAADGSYVKPVKGDAFTIGIGERIGVAFRLHTPGEYVLRVSAHDEPQVVGQFGIIRYGLDDDDDSVEYSDPDSEDDPGMPSIPLSEPWINYAGQPVSDDVRVMNNSVTALKQFAPAEIPKRGEAADITLHFTLSNSNFLKWSFSEEGKVEYYNSSKEYQEPPILYDMESYMDDSSISTFPSGSVVDIIITNEERYNITGVAHPLHKHFEHYHVLAAGVGNFTYQDVIEAEDAGIEVNWLDPSYRDTVMIPASPAESASYLVLRYVSVQPTASLIHCHIQSHSMSGMAYVLIASDEGGTPDLPDYYSIKAFNTDLTDAANTVKQGVN</sequence>
<dbReference type="Gene3D" id="2.60.40.420">
    <property type="entry name" value="Cupredoxins - blue copper proteins"/>
    <property type="match status" value="3"/>
</dbReference>
<feature type="domain" description="Plastocyanin-like" evidence="10">
    <location>
        <begin position="505"/>
        <end position="632"/>
    </location>
</feature>
<keyword evidence="3 8" id="KW-0732">Signal</keyword>
<evidence type="ECO:0000259" key="9">
    <source>
        <dbReference type="Pfam" id="PF00394"/>
    </source>
</evidence>
<dbReference type="Proteomes" id="UP000305362">
    <property type="component" value="Unassembled WGS sequence"/>
</dbReference>
<dbReference type="InterPro" id="IPR002355">
    <property type="entry name" value="Cu_oxidase_Cu_BS"/>
</dbReference>
<evidence type="ECO:0000256" key="2">
    <source>
        <dbReference type="ARBA" id="ARBA00022723"/>
    </source>
</evidence>
<keyword evidence="4" id="KW-0560">Oxidoreductase</keyword>
<dbReference type="InterPro" id="IPR011707">
    <property type="entry name" value="Cu-oxidase-like_N"/>
</dbReference>
<evidence type="ECO:0000256" key="7">
    <source>
        <dbReference type="SAM" id="MobiDB-lite"/>
    </source>
</evidence>
<dbReference type="PROSITE" id="PS00080">
    <property type="entry name" value="MULTICOPPER_OXIDASE2"/>
    <property type="match status" value="1"/>
</dbReference>
<dbReference type="Pfam" id="PF07731">
    <property type="entry name" value="Cu-oxidase_2"/>
    <property type="match status" value="1"/>
</dbReference>
<dbReference type="GO" id="GO:0005507">
    <property type="term" value="F:copper ion binding"/>
    <property type="evidence" value="ECO:0007669"/>
    <property type="project" value="InterPro"/>
</dbReference>
<feature type="domain" description="Plastocyanin-like" evidence="11">
    <location>
        <begin position="70"/>
        <end position="185"/>
    </location>
</feature>
<feature type="region of interest" description="Disordered" evidence="7">
    <location>
        <begin position="400"/>
        <end position="423"/>
    </location>
</feature>